<evidence type="ECO:0000313" key="3">
    <source>
        <dbReference type="Proteomes" id="UP000762676"/>
    </source>
</evidence>
<comment type="caution">
    <text evidence="2">The sequence shown here is derived from an EMBL/GenBank/DDBJ whole genome shotgun (WGS) entry which is preliminary data.</text>
</comment>
<accession>A0AAV4GSY4</accession>
<sequence>MAASNPESFQWLSITEESLFLHDGLLRVTDLVELPPNVETFGSRDNEVVSFDSKDPEELCAKLLEICSTRNDAFSTILEYRLNALKGLWKAQKLSHQDDQVERDATSQDETIALLKKQGLIKDSDQAPFSTRISLLLILPLLQSQSKTDPALCTVTSGVILACLRDCPPLSLAKEPSDCLDGLESLLCGWLGEGESSSGTSYQAVGQSHRQNAAAALVALACARGHVKTFIHAIDLLQQLGDIPPLHVTDILSSLLECEGGQGQITSFLGSKYILSWGVDDLLGPNSSETAATDGKESNDKDKDKDKEQELGRSITTDGLFLYTTNNCGKGIAKIGTGLQGTLRGYVYTKNSEPGPGRLAVGGDFLLLRPLKYDAETEVDHLAQLIDKNTLEVLKVIPKPKAFIHSGPCTTVGFCSDGLYCYWLWCPALLQDKNAKNVSVNACTFLVEKDLEVQQLRPNIVLQKKEEVTTRSVNEAILNRLRPLRGSNSAATLMALTGGEALLPSRKEDGAQGAGSTSCGVSLRILVRTPVFSDGNHIVLLTLPPGTAPGGSSRSLFGGGGPSSLRSLASNMCFSAKTGMFSARIDLVEAHTSSLGRGTAVTGLGDNRLPVDLVVSALLHNVSSMCLHQMTSTESRYSGGRPSPSSNEQQQALATASTTGAYVTAGSLGAGSSVTAEATRAGVTTLSLDLVHLSRVTDILARAVAEKDTQAVICCLVVLEHIFRTSSLNTEHKEGLEQMRVTRELIWNLLTKSLLGEEDETLLQSVKTESCHIITVGLQCLYPTQQERHALLYQLLTSDNENKALVELRNMVLTEFAVQLNQQPPGLKEDDILQLSDDLIHYILKLAVKESCSLLRSVHKSSKEEFQTKISNLPMASPAVQYVTALRSYYLKCAVLFEKQAPENDTPSNSSSNTSDEVLQEIQKKVLGLSAQMIEGACEVLERYLETCTVVLGGLAGPSTSNTGSPSAVGGGGPLTSSLAMPGGPEELEAWLSGLERLAKSTVLGSLMPVLVTTLTHPNLQCLQLAVALMPSLVTLSLLVSQAALLLKNQEMSVMSSSMSSTELDLGSASEMVDLIGDYSNEEDGDEGFLTGIKIPTPWASGKTVETIHPVRDNYKFKETVHIPGARCLYLRFDPRCSSQYDYDKVIVYAGPGIQGKKVVEYGGNSFGYGSRSVLGNGWPKDLVKVEGDTVTLTFEMRSGREHNTPDKAMWGFACTIRAQESAEEVTPGLPFLSDLALGLSVLVRTELAILYQGSPPSQDELDCQHLLKSKMLQRCSWPSESSVAEDESQDVTTLSKAASTTALTAADQDGAKHTQSVSATSASRLPRIKLSPAILDKLRKMAKRQQMPRLRVSVRSAIQPELLEESVVSAVLTHLGLGDLMLDLNTVAGRSGGDEELAALTTILDEIYRRLEVLLRKLQVLAELEKRWEVEVDDQVIHRLESSQKSQPEKVSNILEASNTSKDSGGGSSGNVSRDLSVKEPEPPFFHDYHLQELRQKELALLAFLKDIPMDTEDMEATTKSLLNKFEANVAALEEKRSNSQSSEGKNEEEEATSLYKTRQVVSGILSRLELLLHVHSIPVDAQSSLLPRAVSTCSTDAVIDQQLMVRSDTDMALVSGQAFSRSLSAPVGELVDPSDWKHGHHRWRHHKHKHARAGLDKMPWSTAALLYDLVDDGDDGDGERDRPPHVMVIDQLFAFIGSEPEKAVSSQKFLRAAEERRKRGVSRQMALGHIKDLLAAAATVGGATHLVAVAAAVLRHGPRVEELLCGGMVEHVQEAFAQAMTSVVQLAAQNPMASASSIGLLCTIPYTRAEEKCLVRSGLVHLLDRLCSLGNHRADGLGAETQTPRQKVSALAWAGFQVLASRCVKWENEEGSHLDELEHSGLAKQVSMLLTHHLARATEGIGNAMAGTEALQEVLSLLNNLSRSKMGKAILSQPACVSKLLSLLLDQRPSPKLVLIILQLCRVSLPLMNTVDCEEVELPAWGQQLYQAHWSSAQPVSDPPAKIICLLLAKLGDFLVPGDQILLSSRSPSQDSSGPGRPTKSGDPDKLDDLDIQRGKLSVFVHKRQDQLSHDIIQLLLNCDTRPARLAGNTNMEKVRALDREINKSGKVELTTEDAVSAFKKAFKWAQLGLVISTAQPTESSGADSGNGADKKKMASESFQSPIPKDSASKEPVVEMPNQAMSQAEQGGESPCEQNLSEPCRVAASEMPCKGFEPIRMRSGRVVKPPDRLTT</sequence>
<feature type="region of interest" description="Disordered" evidence="1">
    <location>
        <begin position="1458"/>
        <end position="1480"/>
    </location>
</feature>
<dbReference type="Proteomes" id="UP000762676">
    <property type="component" value="Unassembled WGS sequence"/>
</dbReference>
<dbReference type="PANTHER" id="PTHR22772">
    <property type="entry name" value="NOVEL ZZ TYPE ZINC FINGER DOMAIN CONTAINING PROTEIN"/>
    <property type="match status" value="1"/>
</dbReference>
<feature type="compositionally biased region" description="Basic and acidic residues" evidence="1">
    <location>
        <begin position="2042"/>
        <end position="2051"/>
    </location>
</feature>
<organism evidence="2 3">
    <name type="scientific">Elysia marginata</name>
    <dbReference type="NCBI Taxonomy" id="1093978"/>
    <lineage>
        <taxon>Eukaryota</taxon>
        <taxon>Metazoa</taxon>
        <taxon>Spiralia</taxon>
        <taxon>Lophotrochozoa</taxon>
        <taxon>Mollusca</taxon>
        <taxon>Gastropoda</taxon>
        <taxon>Heterobranchia</taxon>
        <taxon>Euthyneura</taxon>
        <taxon>Panpulmonata</taxon>
        <taxon>Sacoglossa</taxon>
        <taxon>Placobranchoidea</taxon>
        <taxon>Plakobranchidae</taxon>
        <taxon>Elysia</taxon>
    </lineage>
</organism>
<evidence type="ECO:0000256" key="1">
    <source>
        <dbReference type="SAM" id="MobiDB-lite"/>
    </source>
</evidence>
<feature type="region of interest" description="Disordered" evidence="1">
    <location>
        <begin position="1535"/>
        <end position="1555"/>
    </location>
</feature>
<dbReference type="PANTHER" id="PTHR22772:SF5">
    <property type="entry name" value="HECT DOMAIN E3 UBIQUITIN PROTEIN LIGASE 4"/>
    <property type="match status" value="1"/>
</dbReference>
<feature type="region of interest" description="Disordered" evidence="1">
    <location>
        <begin position="2026"/>
        <end position="2051"/>
    </location>
</feature>
<feature type="region of interest" description="Disordered" evidence="1">
    <location>
        <begin position="286"/>
        <end position="310"/>
    </location>
</feature>
<feature type="compositionally biased region" description="Low complexity" evidence="1">
    <location>
        <begin position="635"/>
        <end position="646"/>
    </location>
</feature>
<feature type="compositionally biased region" description="Basic and acidic residues" evidence="1">
    <location>
        <begin position="294"/>
        <end position="310"/>
    </location>
</feature>
<name>A0AAV4GSY4_9GAST</name>
<reference evidence="2 3" key="1">
    <citation type="journal article" date="2021" name="Elife">
        <title>Chloroplast acquisition without the gene transfer in kleptoplastic sea slugs, Plakobranchus ocellatus.</title>
        <authorList>
            <person name="Maeda T."/>
            <person name="Takahashi S."/>
            <person name="Yoshida T."/>
            <person name="Shimamura S."/>
            <person name="Takaki Y."/>
            <person name="Nagai Y."/>
            <person name="Toyoda A."/>
            <person name="Suzuki Y."/>
            <person name="Arimoto A."/>
            <person name="Ishii H."/>
            <person name="Satoh N."/>
            <person name="Nishiyama T."/>
            <person name="Hasebe M."/>
            <person name="Maruyama T."/>
            <person name="Minagawa J."/>
            <person name="Obokata J."/>
            <person name="Shigenobu S."/>
        </authorList>
    </citation>
    <scope>NUCLEOTIDE SEQUENCE [LARGE SCALE GENOMIC DNA]</scope>
</reference>
<feature type="region of interest" description="Disordered" evidence="1">
    <location>
        <begin position="960"/>
        <end position="980"/>
    </location>
</feature>
<dbReference type="EMBL" id="BMAT01012230">
    <property type="protein sequence ID" value="GFR88442.1"/>
    <property type="molecule type" value="Genomic_DNA"/>
</dbReference>
<dbReference type="InterPro" id="IPR040099">
    <property type="entry name" value="ZZEF1"/>
</dbReference>
<gene>
    <name evidence="2" type="ORF">ElyMa_006100000</name>
</gene>
<feature type="region of interest" description="Disordered" evidence="1">
    <location>
        <begin position="2138"/>
        <end position="2233"/>
    </location>
</feature>
<evidence type="ECO:0000313" key="2">
    <source>
        <dbReference type="EMBL" id="GFR88442.1"/>
    </source>
</evidence>
<evidence type="ECO:0008006" key="4">
    <source>
        <dbReference type="Google" id="ProtNLM"/>
    </source>
</evidence>
<feature type="region of interest" description="Disordered" evidence="1">
    <location>
        <begin position="633"/>
        <end position="654"/>
    </location>
</feature>
<proteinExistence type="predicted"/>
<protein>
    <recommendedName>
        <fullName evidence="4">HECT domain-containing protein</fullName>
    </recommendedName>
</protein>
<keyword evidence="3" id="KW-1185">Reference proteome</keyword>
<feature type="compositionally biased region" description="Low complexity" evidence="1">
    <location>
        <begin position="2026"/>
        <end position="2040"/>
    </location>
</feature>